<evidence type="ECO:0000313" key="12">
    <source>
        <dbReference type="EMBL" id="RKN16332.1"/>
    </source>
</evidence>
<reference evidence="13 14" key="1">
    <citation type="submission" date="2018-09" db="EMBL/GenBank/DDBJ databases">
        <title>Streptomyces sp. nov. DS1-2, an endophytic actinomycete isolated from roots of Dendrobium scabrilingue.</title>
        <authorList>
            <person name="Kuncharoen N."/>
            <person name="Kudo T."/>
            <person name="Ohkuma M."/>
            <person name="Yuki M."/>
            <person name="Tanasupawat S."/>
        </authorList>
    </citation>
    <scope>NUCLEOTIDE SEQUENCE [LARGE SCALE GENOMIC DNA]</scope>
    <source>
        <strain evidence="11 14">AZ1-7</strain>
        <strain evidence="12 13">DS1-2</strain>
    </source>
</reference>
<dbReference type="Proteomes" id="UP000275024">
    <property type="component" value="Unassembled WGS sequence"/>
</dbReference>
<evidence type="ECO:0000256" key="9">
    <source>
        <dbReference type="ARBA" id="ARBA00023136"/>
    </source>
</evidence>
<keyword evidence="5" id="KW-0028">Amino-acid biosynthesis</keyword>
<feature type="transmembrane region" description="Helical" evidence="10">
    <location>
        <begin position="160"/>
        <end position="179"/>
    </location>
</feature>
<feature type="transmembrane region" description="Helical" evidence="10">
    <location>
        <begin position="136"/>
        <end position="154"/>
    </location>
</feature>
<gene>
    <name evidence="12" type="ORF">D7318_26135</name>
    <name evidence="11" type="ORF">D7319_26650</name>
</gene>
<evidence type="ECO:0000313" key="13">
    <source>
        <dbReference type="Proteomes" id="UP000268652"/>
    </source>
</evidence>
<keyword evidence="2" id="KW-0813">Transport</keyword>
<dbReference type="Proteomes" id="UP000268652">
    <property type="component" value="Unassembled WGS sequence"/>
</dbReference>
<evidence type="ECO:0000256" key="10">
    <source>
        <dbReference type="SAM" id="Phobius"/>
    </source>
</evidence>
<keyword evidence="4" id="KW-0997">Cell inner membrane</keyword>
<keyword evidence="9 10" id="KW-0472">Membrane</keyword>
<dbReference type="EMBL" id="RBDY01000028">
    <property type="protein sequence ID" value="RKN16332.1"/>
    <property type="molecule type" value="Genomic_DNA"/>
</dbReference>
<organism evidence="11 14">
    <name type="scientific">Streptomyces radicis</name>
    <dbReference type="NCBI Taxonomy" id="1750517"/>
    <lineage>
        <taxon>Bacteria</taxon>
        <taxon>Bacillati</taxon>
        <taxon>Actinomycetota</taxon>
        <taxon>Actinomycetes</taxon>
        <taxon>Kitasatosporales</taxon>
        <taxon>Streptomycetaceae</taxon>
        <taxon>Streptomyces</taxon>
    </lineage>
</organism>
<dbReference type="GO" id="GO:0009675">
    <property type="term" value="F:high-affinity sulfate:proton symporter activity"/>
    <property type="evidence" value="ECO:0007669"/>
    <property type="project" value="TreeGrafter"/>
</dbReference>
<dbReference type="EMBL" id="RBDX01000030">
    <property type="protein sequence ID" value="RKN04965.1"/>
    <property type="molecule type" value="Genomic_DNA"/>
</dbReference>
<keyword evidence="6 10" id="KW-0812">Transmembrane</keyword>
<evidence type="ECO:0000256" key="3">
    <source>
        <dbReference type="ARBA" id="ARBA00022475"/>
    </source>
</evidence>
<dbReference type="Pfam" id="PF07264">
    <property type="entry name" value="EI24"/>
    <property type="match status" value="1"/>
</dbReference>
<accession>A0A3A9VVD7</accession>
<feature type="transmembrane region" description="Helical" evidence="10">
    <location>
        <begin position="71"/>
        <end position="99"/>
    </location>
</feature>
<evidence type="ECO:0000256" key="2">
    <source>
        <dbReference type="ARBA" id="ARBA00022448"/>
    </source>
</evidence>
<dbReference type="PANTHER" id="PTHR37468:SF1">
    <property type="entry name" value="SULFATE TRANSPORTER CYSZ"/>
    <property type="match status" value="1"/>
</dbReference>
<evidence type="ECO:0000256" key="7">
    <source>
        <dbReference type="ARBA" id="ARBA00022989"/>
    </source>
</evidence>
<dbReference type="RefSeq" id="WP_120699676.1">
    <property type="nucleotide sequence ID" value="NZ_RBDX01000030.1"/>
</dbReference>
<evidence type="ECO:0000256" key="5">
    <source>
        <dbReference type="ARBA" id="ARBA00022605"/>
    </source>
</evidence>
<name>A0A3A9VVD7_9ACTN</name>
<dbReference type="GO" id="GO:0019344">
    <property type="term" value="P:cysteine biosynthetic process"/>
    <property type="evidence" value="ECO:0007669"/>
    <property type="project" value="TreeGrafter"/>
</dbReference>
<evidence type="ECO:0000256" key="1">
    <source>
        <dbReference type="ARBA" id="ARBA00004141"/>
    </source>
</evidence>
<keyword evidence="8" id="KW-0764">Sulfate transport</keyword>
<evidence type="ECO:0000256" key="6">
    <source>
        <dbReference type="ARBA" id="ARBA00022692"/>
    </source>
</evidence>
<dbReference type="PANTHER" id="PTHR37468">
    <property type="entry name" value="SULFATE TRANSPORTER CYSZ"/>
    <property type="match status" value="1"/>
</dbReference>
<evidence type="ECO:0000313" key="14">
    <source>
        <dbReference type="Proteomes" id="UP000275024"/>
    </source>
</evidence>
<protein>
    <recommendedName>
        <fullName evidence="15">EI24 domain-containing protein</fullName>
    </recommendedName>
</protein>
<keyword evidence="3" id="KW-1003">Cell membrane</keyword>
<dbReference type="GO" id="GO:0005886">
    <property type="term" value="C:plasma membrane"/>
    <property type="evidence" value="ECO:0007669"/>
    <property type="project" value="TreeGrafter"/>
</dbReference>
<dbReference type="OrthoDB" id="3375053at2"/>
<dbReference type="InterPro" id="IPR050480">
    <property type="entry name" value="CysZ-like"/>
</dbReference>
<dbReference type="AlphaFoldDB" id="A0A3A9VVD7"/>
<feature type="transmembrane region" description="Helical" evidence="10">
    <location>
        <begin position="24"/>
        <end position="51"/>
    </location>
</feature>
<keyword evidence="13" id="KW-1185">Reference proteome</keyword>
<evidence type="ECO:0000256" key="8">
    <source>
        <dbReference type="ARBA" id="ARBA00023032"/>
    </source>
</evidence>
<comment type="caution">
    <text evidence="11">The sequence shown here is derived from an EMBL/GenBank/DDBJ whole genome shotgun (WGS) entry which is preliminary data.</text>
</comment>
<evidence type="ECO:0008006" key="15">
    <source>
        <dbReference type="Google" id="ProtNLM"/>
    </source>
</evidence>
<dbReference type="InterPro" id="IPR059112">
    <property type="entry name" value="CysZ/EI24"/>
</dbReference>
<evidence type="ECO:0000313" key="11">
    <source>
        <dbReference type="EMBL" id="RKN04965.1"/>
    </source>
</evidence>
<proteinExistence type="predicted"/>
<sequence>MTDFAVGIRYVARGQRWAVGHGRWLALGLLPALITLVVYAAALVALALYAGDFAAWATPFADDWSDTWRSVLRVTFAALLFAFGLLLAVLTFTAVTLVVGDPFYEALSGQVETSEGGVPDGEGLSFWASVRGSVRVLLYAVCFAVPLFLCGFVPGLGQTVVPVIGFAVSGFFLTVELTSVAMDRRGLSVKERVRLLRGRIALALGFGVPLVLLFLIPLAAVFLMPGAVAGATLLARDLTAGQPPPQD</sequence>
<dbReference type="GO" id="GO:0000103">
    <property type="term" value="P:sulfate assimilation"/>
    <property type="evidence" value="ECO:0007669"/>
    <property type="project" value="TreeGrafter"/>
</dbReference>
<evidence type="ECO:0000256" key="4">
    <source>
        <dbReference type="ARBA" id="ARBA00022519"/>
    </source>
</evidence>
<comment type="subcellular location">
    <subcellularLocation>
        <location evidence="1">Membrane</location>
        <topology evidence="1">Multi-pass membrane protein</topology>
    </subcellularLocation>
</comment>
<feature type="transmembrane region" description="Helical" evidence="10">
    <location>
        <begin position="200"/>
        <end position="224"/>
    </location>
</feature>
<keyword evidence="7 10" id="KW-1133">Transmembrane helix</keyword>